<dbReference type="InterPro" id="IPR016030">
    <property type="entry name" value="CblAdoTrfase-like"/>
</dbReference>
<dbReference type="KEGG" id="mtar:DF168_00436"/>
<evidence type="ECO:0000256" key="5">
    <source>
        <dbReference type="SAM" id="MobiDB-lite"/>
    </source>
</evidence>
<keyword evidence="1 4" id="KW-0808">Transferase</keyword>
<evidence type="ECO:0000256" key="1">
    <source>
        <dbReference type="ARBA" id="ARBA00022679"/>
    </source>
</evidence>
<dbReference type="GO" id="GO:0009236">
    <property type="term" value="P:cobalamin biosynthetic process"/>
    <property type="evidence" value="ECO:0007669"/>
    <property type="project" value="UniProtKB-UniRule"/>
</dbReference>
<dbReference type="InterPro" id="IPR036451">
    <property type="entry name" value="CblAdoTrfase-like_sf"/>
</dbReference>
<name>A0A2Z4AD37_9BACT</name>
<dbReference type="SUPFAM" id="SSF89028">
    <property type="entry name" value="Cobalamin adenosyltransferase-like"/>
    <property type="match status" value="1"/>
</dbReference>
<evidence type="ECO:0000256" key="2">
    <source>
        <dbReference type="ARBA" id="ARBA00022741"/>
    </source>
</evidence>
<dbReference type="EMBL" id="CP029803">
    <property type="protein sequence ID" value="AWT59255.1"/>
    <property type="molecule type" value="Genomic_DNA"/>
</dbReference>
<accession>A0A2Z4AD37</accession>
<dbReference type="PANTHER" id="PTHR12213">
    <property type="entry name" value="CORRINOID ADENOSYLTRANSFERASE"/>
    <property type="match status" value="1"/>
</dbReference>
<dbReference type="InterPro" id="IPR029499">
    <property type="entry name" value="PduO-typ"/>
</dbReference>
<keyword evidence="2 4" id="KW-0547">Nucleotide-binding</keyword>
<evidence type="ECO:0000256" key="3">
    <source>
        <dbReference type="ARBA" id="ARBA00022840"/>
    </source>
</evidence>
<dbReference type="Gene3D" id="1.20.1200.10">
    <property type="entry name" value="Cobalamin adenosyltransferase-like"/>
    <property type="match status" value="1"/>
</dbReference>
<dbReference type="GO" id="GO:0008817">
    <property type="term" value="F:corrinoid adenosyltransferase activity"/>
    <property type="evidence" value="ECO:0007669"/>
    <property type="project" value="UniProtKB-UniRule"/>
</dbReference>
<feature type="region of interest" description="Disordered" evidence="5">
    <location>
        <begin position="1"/>
        <end position="20"/>
    </location>
</feature>
<gene>
    <name evidence="7" type="primary">yvqK</name>
    <name evidence="7" type="ORF">DF168_00436</name>
</gene>
<dbReference type="PANTHER" id="PTHR12213:SF0">
    <property type="entry name" value="CORRINOID ADENOSYLTRANSFERASE MMAB"/>
    <property type="match status" value="1"/>
</dbReference>
<evidence type="ECO:0000259" key="6">
    <source>
        <dbReference type="Pfam" id="PF01923"/>
    </source>
</evidence>
<dbReference type="AlphaFoldDB" id="A0A2Z4AD37"/>
<evidence type="ECO:0000313" key="8">
    <source>
        <dbReference type="Proteomes" id="UP000247465"/>
    </source>
</evidence>
<organism evidence="7 8">
    <name type="scientific">Candidatus Moanibacter tarae</name>
    <dbReference type="NCBI Taxonomy" id="2200854"/>
    <lineage>
        <taxon>Bacteria</taxon>
        <taxon>Pseudomonadati</taxon>
        <taxon>Verrucomicrobiota</taxon>
        <taxon>Opitutia</taxon>
        <taxon>Puniceicoccales</taxon>
        <taxon>Puniceicoccales incertae sedis</taxon>
        <taxon>Candidatus Moanibacter</taxon>
    </lineage>
</organism>
<dbReference type="Proteomes" id="UP000247465">
    <property type="component" value="Chromosome"/>
</dbReference>
<reference evidence="7 8" key="1">
    <citation type="submission" date="2018-06" db="EMBL/GenBank/DDBJ databases">
        <title>Draft Genome Sequence of a Novel Marine Bacterium Related to the Verrucomicrobia.</title>
        <authorList>
            <person name="Vosseberg J."/>
            <person name="Martijn J."/>
            <person name="Ettema T.J.G."/>
        </authorList>
    </citation>
    <scope>NUCLEOTIDE SEQUENCE [LARGE SCALE GENOMIC DNA]</scope>
    <source>
        <strain evidence="7">TARA_B100001123</strain>
    </source>
</reference>
<evidence type="ECO:0000256" key="4">
    <source>
        <dbReference type="RuleBase" id="RU366026"/>
    </source>
</evidence>
<proteinExistence type="inferred from homology"/>
<dbReference type="Pfam" id="PF01923">
    <property type="entry name" value="Cob_adeno_trans"/>
    <property type="match status" value="1"/>
</dbReference>
<keyword evidence="4" id="KW-0169">Cobalamin biosynthesis</keyword>
<dbReference type="GO" id="GO:0005524">
    <property type="term" value="F:ATP binding"/>
    <property type="evidence" value="ECO:0007669"/>
    <property type="project" value="UniProtKB-UniRule"/>
</dbReference>
<comment type="similarity">
    <text evidence="4">Belongs to the Cob(I)alamin adenosyltransferase family.</text>
</comment>
<comment type="pathway">
    <text evidence="4">Cofactor biosynthesis; adenosylcobalamin biosynthesis; adenosylcobalamin from cob(II)yrinate a,c-diamide: step 2/7.</text>
</comment>
<dbReference type="EC" id="2.5.1.17" evidence="4"/>
<comment type="catalytic activity">
    <reaction evidence="4">
        <text>2 cob(II)alamin + reduced [electron-transfer flavoprotein] + 2 ATP = 2 adenosylcob(III)alamin + 2 triphosphate + oxidized [electron-transfer flavoprotein] + 3 H(+)</text>
        <dbReference type="Rhea" id="RHEA:28671"/>
        <dbReference type="Rhea" id="RHEA-COMP:10685"/>
        <dbReference type="Rhea" id="RHEA-COMP:10686"/>
        <dbReference type="ChEBI" id="CHEBI:15378"/>
        <dbReference type="ChEBI" id="CHEBI:16304"/>
        <dbReference type="ChEBI" id="CHEBI:18036"/>
        <dbReference type="ChEBI" id="CHEBI:18408"/>
        <dbReference type="ChEBI" id="CHEBI:30616"/>
        <dbReference type="ChEBI" id="CHEBI:57692"/>
        <dbReference type="ChEBI" id="CHEBI:58307"/>
        <dbReference type="EC" id="2.5.1.17"/>
    </reaction>
</comment>
<feature type="domain" description="Cobalamin adenosyltransferase-like" evidence="6">
    <location>
        <begin position="4"/>
        <end position="166"/>
    </location>
</feature>
<dbReference type="UniPathway" id="UPA00148">
    <property type="reaction ID" value="UER00233"/>
</dbReference>
<keyword evidence="3 4" id="KW-0067">ATP-binding</keyword>
<sequence length="191" mass="21301">MSKLYTRRGDKKMTSNLDGSRMRKDSDLIEIIGILDELNSSLGMVRSISEIDSISRVIEKVQSCLFALGVQLFSQGAARVEDEGPSDIDVGWVEDQVDGFGAGLPKLKNFVLPGGSELAARLHVSRSIARRLERSVIGLSENNGVEESVLAYLNRLSDLLFMLALFANHEVGISEIPWKKGKRRRRMPRKR</sequence>
<dbReference type="NCBIfam" id="TIGR00636">
    <property type="entry name" value="PduO_Nterm"/>
    <property type="match status" value="1"/>
</dbReference>
<evidence type="ECO:0000313" key="7">
    <source>
        <dbReference type="EMBL" id="AWT59255.1"/>
    </source>
</evidence>
<comment type="catalytic activity">
    <reaction evidence="4">
        <text>2 cob(II)yrinate a,c diamide + reduced [electron-transfer flavoprotein] + 2 ATP = 2 adenosylcob(III)yrinate a,c-diamide + 2 triphosphate + oxidized [electron-transfer flavoprotein] + 3 H(+)</text>
        <dbReference type="Rhea" id="RHEA:11528"/>
        <dbReference type="Rhea" id="RHEA-COMP:10685"/>
        <dbReference type="Rhea" id="RHEA-COMP:10686"/>
        <dbReference type="ChEBI" id="CHEBI:15378"/>
        <dbReference type="ChEBI" id="CHEBI:18036"/>
        <dbReference type="ChEBI" id="CHEBI:30616"/>
        <dbReference type="ChEBI" id="CHEBI:57692"/>
        <dbReference type="ChEBI" id="CHEBI:58307"/>
        <dbReference type="ChEBI" id="CHEBI:58503"/>
        <dbReference type="ChEBI" id="CHEBI:58537"/>
        <dbReference type="EC" id="2.5.1.17"/>
    </reaction>
</comment>
<protein>
    <recommendedName>
        <fullName evidence="4">Corrinoid adenosyltransferase</fullName>
        <ecNumber evidence="4">2.5.1.17</ecNumber>
    </recommendedName>
    <alternativeName>
        <fullName evidence="4">Cob(II)alamin adenosyltransferase</fullName>
    </alternativeName>
    <alternativeName>
        <fullName evidence="4">Cob(II)yrinic acid a,c-diamide adenosyltransferase</fullName>
    </alternativeName>
    <alternativeName>
        <fullName evidence="4">Cobinamide/cobalamin adenosyltransferase</fullName>
    </alternativeName>
</protein>